<dbReference type="PANTHER" id="PTHR30329:SF19">
    <property type="entry name" value="OUTER MEMBRANE PROTEIN, OMPA FAMILY"/>
    <property type="match status" value="1"/>
</dbReference>
<dbReference type="InterPro" id="IPR050330">
    <property type="entry name" value="Bact_OuterMem_StrucFunc"/>
</dbReference>
<dbReference type="PANTHER" id="PTHR30329">
    <property type="entry name" value="STATOR ELEMENT OF FLAGELLAR MOTOR COMPLEX"/>
    <property type="match status" value="1"/>
</dbReference>
<feature type="signal peptide" evidence="2">
    <location>
        <begin position="1"/>
        <end position="30"/>
    </location>
</feature>
<dbReference type="PROSITE" id="PS51123">
    <property type="entry name" value="OMPA_2"/>
    <property type="match status" value="2"/>
</dbReference>
<dbReference type="Gene3D" id="3.30.1330.60">
    <property type="entry name" value="OmpA-like domain"/>
    <property type="match status" value="2"/>
</dbReference>
<dbReference type="InterPro" id="IPR006665">
    <property type="entry name" value="OmpA-like"/>
</dbReference>
<feature type="domain" description="OmpA-like" evidence="3">
    <location>
        <begin position="259"/>
        <end position="384"/>
    </location>
</feature>
<dbReference type="CDD" id="cd07185">
    <property type="entry name" value="OmpA_C-like"/>
    <property type="match status" value="1"/>
</dbReference>
<dbReference type="RefSeq" id="WP_283211144.1">
    <property type="nucleotide sequence ID" value="NZ_JASGBI010000001.1"/>
</dbReference>
<evidence type="ECO:0000259" key="3">
    <source>
        <dbReference type="PROSITE" id="PS51123"/>
    </source>
</evidence>
<comment type="caution">
    <text evidence="4">The sequence shown here is derived from an EMBL/GenBank/DDBJ whole genome shotgun (WGS) entry which is preliminary data.</text>
</comment>
<feature type="domain" description="OmpA-like" evidence="3">
    <location>
        <begin position="96"/>
        <end position="221"/>
    </location>
</feature>
<organism evidence="4 5">
    <name type="scientific">Lysobacter stagni</name>
    <dbReference type="NCBI Taxonomy" id="3045172"/>
    <lineage>
        <taxon>Bacteria</taxon>
        <taxon>Pseudomonadati</taxon>
        <taxon>Pseudomonadota</taxon>
        <taxon>Gammaproteobacteria</taxon>
        <taxon>Lysobacterales</taxon>
        <taxon>Lysobacteraceae</taxon>
        <taxon>Lysobacter</taxon>
    </lineage>
</organism>
<protein>
    <submittedName>
        <fullName evidence="4">OmpA family protein</fullName>
    </submittedName>
</protein>
<evidence type="ECO:0000256" key="1">
    <source>
        <dbReference type="PROSITE-ProRule" id="PRU00473"/>
    </source>
</evidence>
<sequence>MKTTLKNNMLTKRIRLPLLALGLMTATAVAQTAGSPPAEEAVANGQVTKDVPMGASVERHLTGDETFRPAMRDASVLEQQNGDRMEKQQVDGQVMETVKLGGIIAPLHFDSGAIRIRDEDIEKIRSALESVRGKANVRLHLIGHADNQQLSPDLTARYGDNQGLSRERAGEVAELLQRALTLPPEAIAFEGRGDSQPMTSNASDAGRARNRRVEVEVWYDEPKAATKEQDVLVKADFRQIKVCRVQELCQMRFQDGHARRTRVSHLVSALHYGEEGVEVTPAFVEQVRKAFANLQGKQNVTVKFVGYSDDMALSDRNARIYGDAVALSKARAHRTALAVQQALGLPSAAVLSDGRGATTFLAANDTPQGRALNRRIEVQFWYDDPLQELPEGPQMCPADSGKEIITRVHQPAGGPLPVLMLESGEAVVPAGFTDRLRSALDEVGTRDHARLRFIGYTGNERLDRRTSAVYEDDIGLSAARAGRAMETIATQMRLMPQQVEHEGRGFVQSADVPNEGFVQGENSYVEVQVVYDEPAPRDDLEGVDITRLTQELAPANAFGLNPMHISVDGQPIDDPGRSSADVQRCTDVALDDAGIRFQFDDLNAAARLAVSASPQVAVVGEPVRFRMYSNYSAFFQRAEVRVHEKGQSAQATPLAVVALDANGEGEWQAQEMTLPAAGRELQYVVRAYDAEGRFDETSPRPLWVVNTDGNGESAAAAEAATGEGAPPPLAGYGENQLAVRNIRIGANSIAVRGGGIPQEHSVWVAGRPVAVDANGDFIAEEILPDGLQTVEVAVLDPEGNGNLYLRDLEMRERDRFLVAIADVTASTDKTSGPADLLEGENSAFERSSSFDGRLAFFGTQKFGNGWRLTASADTREGPVQDIFGNLLDKAPDALFRRIDPDYHYPTFGDDGVVEEMAPTLGKFYVRAEHGDDYAMWGNFKTDLASNELAQVDRGLYGANAVWTADSTTAFGERRVSVNGFAAEPGTIAGRDEFRGTGGSLFYLRNQDILGGSERLRIEMRDRDSQLVTGTVELRPGLDYDIDYLQGRILLNEALSSTGAGSMLVRSAGLSGEEAWLVARYEYTPGFDEIDTLTTGGQGHVWINDYIGVGVTGSRSSGDDAENSVAGADLTLRKTADTWLKLQGGRTTGMVSQSQYSYDGGFGFAGTDPAAFEDASAGGYRADVSLGIGDLFKNGKGRVSLYTQAQDAGYSAPGLGTLSDRTYYGGTLDLPIGSKFGLTGKTDHREQDSGLTLESTEVNVKYQVSQHWSVATGVRSDEREDLRTTVPLTQEQGKRTDAVVQVGFDAGTTWNAWGFAQQTMSKDGDRQDNGRFGLGAALRLGKKLRMEAEASAGDLGPGGRLGTNYIVSDKTTLYLNYALENETGIGLDGTGVDGQRGSLVGGMKRRLSDSSSVYVEERHQDAEQTRGLTHAAGLSMNLGEGWTVGANAELGTLQDSETAAETERRAGGVRAAYSSGPTQISSGIEYRADDAEQPDATRAQRTTWLLRNNFKFQMSEDWRLVGKLDHSMSESSQGQFYDGEFTEGVVGFGYRPVLDNRLNALAKYTYFYNVPTTDQVTLTGTAAQFIQKSHIASLDVGYELTPSWSVGGKYAYRVGSVSLDRERPEFFDNTAQLFILRTDVRLFEKWEGLLEARRLHLPDLDESRGGILLGVYRYFGENVKAGVGYNFTDFSENLTDLSYRHQGVFVNIVGAM</sequence>
<proteinExistence type="predicted"/>
<reference evidence="4 5" key="1">
    <citation type="submission" date="2023-05" db="EMBL/GenBank/DDBJ databases">
        <title>Lysobacter sp. strain LF1 Genome sequencing and assembly.</title>
        <authorList>
            <person name="Jung Y."/>
        </authorList>
    </citation>
    <scope>NUCLEOTIDE SEQUENCE [LARGE SCALE GENOMIC DNA]</scope>
    <source>
        <strain evidence="4 5">LF1</strain>
    </source>
</reference>
<dbReference type="EMBL" id="JASGBI010000001">
    <property type="protein sequence ID" value="MDI9237633.1"/>
    <property type="molecule type" value="Genomic_DNA"/>
</dbReference>
<accession>A0ABT6XCI3</accession>
<evidence type="ECO:0000313" key="5">
    <source>
        <dbReference type="Proteomes" id="UP001321580"/>
    </source>
</evidence>
<gene>
    <name evidence="4" type="ORF">QLQ15_01765</name>
</gene>
<evidence type="ECO:0000313" key="4">
    <source>
        <dbReference type="EMBL" id="MDI9237633.1"/>
    </source>
</evidence>
<dbReference type="Proteomes" id="UP001321580">
    <property type="component" value="Unassembled WGS sequence"/>
</dbReference>
<keyword evidence="2" id="KW-0732">Signal</keyword>
<dbReference type="InterPro" id="IPR036737">
    <property type="entry name" value="OmpA-like_sf"/>
</dbReference>
<keyword evidence="1" id="KW-0472">Membrane</keyword>
<dbReference type="SUPFAM" id="SSF103088">
    <property type="entry name" value="OmpA-like"/>
    <property type="match status" value="2"/>
</dbReference>
<keyword evidence="5" id="KW-1185">Reference proteome</keyword>
<dbReference type="Pfam" id="PF00691">
    <property type="entry name" value="OmpA"/>
    <property type="match status" value="1"/>
</dbReference>
<feature type="chain" id="PRO_5047531481" evidence="2">
    <location>
        <begin position="31"/>
        <end position="1711"/>
    </location>
</feature>
<evidence type="ECO:0000256" key="2">
    <source>
        <dbReference type="SAM" id="SignalP"/>
    </source>
</evidence>
<name>A0ABT6XCI3_9GAMM</name>